<keyword evidence="2" id="KW-1185">Reference proteome</keyword>
<name>A0AA91INM1_9GAMM</name>
<dbReference type="Proteomes" id="UP000078431">
    <property type="component" value="Unassembled WGS sequence"/>
</dbReference>
<reference evidence="1 2" key="1">
    <citation type="submission" date="2016-04" db="EMBL/GenBank/DDBJ databases">
        <title>ATOL: Assembling a taxonomically balanced genome-scale reconstruction of the evolutionary history of the Enterobacteriaceae.</title>
        <authorList>
            <person name="Plunkett G.III."/>
            <person name="Neeno-Eckwall E.C."/>
            <person name="Glasner J.D."/>
            <person name="Perna N.T."/>
        </authorList>
    </citation>
    <scope>NUCLEOTIDE SEQUENCE [LARGE SCALE GENOMIC DNA]</scope>
    <source>
        <strain evidence="1 2">ATCC 12841</strain>
    </source>
</reference>
<sequence length="128" mass="14296">MLLASLALSSCIAQEPKDISLDDAAIMINDKDVQNDGVVQSQLVGVITGARCLEALSFLMKEDPKEYDELAGAYHNIAEGYRFLNENSASMDQDAREMYSMSLSMRKDLLCSKLRFAGFQLIKEKMDF</sequence>
<dbReference type="RefSeq" id="WP_061554601.1">
    <property type="nucleotide sequence ID" value="NZ_LXEX01000054.1"/>
</dbReference>
<organism evidence="1 2">
    <name type="scientific">Obesumbacterium proteus ATCC 12841</name>
    <dbReference type="NCBI Taxonomy" id="1354268"/>
    <lineage>
        <taxon>Bacteria</taxon>
        <taxon>Pseudomonadati</taxon>
        <taxon>Pseudomonadota</taxon>
        <taxon>Gammaproteobacteria</taxon>
        <taxon>Enterobacterales</taxon>
        <taxon>Hafniaceae</taxon>
        <taxon>Obesumbacterium</taxon>
    </lineage>
</organism>
<dbReference type="EMBL" id="LXEX01000054">
    <property type="protein sequence ID" value="OAT57731.1"/>
    <property type="molecule type" value="Genomic_DNA"/>
</dbReference>
<comment type="caution">
    <text evidence="1">The sequence shown here is derived from an EMBL/GenBank/DDBJ whole genome shotgun (WGS) entry which is preliminary data.</text>
</comment>
<evidence type="ECO:0000313" key="2">
    <source>
        <dbReference type="Proteomes" id="UP000078431"/>
    </source>
</evidence>
<evidence type="ECO:0000313" key="1">
    <source>
        <dbReference type="EMBL" id="OAT57731.1"/>
    </source>
</evidence>
<protein>
    <submittedName>
        <fullName evidence="1">YuaC family protein</fullName>
    </submittedName>
</protein>
<proteinExistence type="predicted"/>
<gene>
    <name evidence="1" type="ORF">M993_03475</name>
</gene>
<dbReference type="AlphaFoldDB" id="A0AA91INM1"/>
<accession>A0AA91INM1</accession>